<accession>A0A372ZIB4</accession>
<keyword evidence="3" id="KW-1185">Reference proteome</keyword>
<feature type="domain" description="Methyltransferase" evidence="1">
    <location>
        <begin position="53"/>
        <end position="147"/>
    </location>
</feature>
<dbReference type="Gene3D" id="3.40.50.150">
    <property type="entry name" value="Vaccinia Virus protein VP39"/>
    <property type="match status" value="1"/>
</dbReference>
<dbReference type="CDD" id="cd02440">
    <property type="entry name" value="AdoMet_MTases"/>
    <property type="match status" value="1"/>
</dbReference>
<dbReference type="EMBL" id="QVIG01000003">
    <property type="protein sequence ID" value="RGD55589.1"/>
    <property type="molecule type" value="Genomic_DNA"/>
</dbReference>
<protein>
    <submittedName>
        <fullName evidence="2">Class I SAM-dependent methyltransferase</fullName>
    </submittedName>
</protein>
<dbReference type="InterPro" id="IPR041698">
    <property type="entry name" value="Methyltransf_25"/>
</dbReference>
<dbReference type="GO" id="GO:0032259">
    <property type="term" value="P:methylation"/>
    <property type="evidence" value="ECO:0007669"/>
    <property type="project" value="UniProtKB-KW"/>
</dbReference>
<dbReference type="Pfam" id="PF13649">
    <property type="entry name" value="Methyltransf_25"/>
    <property type="match status" value="1"/>
</dbReference>
<dbReference type="Proteomes" id="UP000263377">
    <property type="component" value="Unassembled WGS sequence"/>
</dbReference>
<proteinExistence type="predicted"/>
<comment type="caution">
    <text evidence="2">The sequence shown here is derived from an EMBL/GenBank/DDBJ whole genome shotgun (WGS) entry which is preliminary data.</text>
</comment>
<keyword evidence="2" id="KW-0489">Methyltransferase</keyword>
<evidence type="ECO:0000259" key="1">
    <source>
        <dbReference type="Pfam" id="PF13649"/>
    </source>
</evidence>
<dbReference type="InterPro" id="IPR029063">
    <property type="entry name" value="SAM-dependent_MTases_sf"/>
</dbReference>
<dbReference type="SUPFAM" id="SSF53335">
    <property type="entry name" value="S-adenosyl-L-methionine-dependent methyltransferases"/>
    <property type="match status" value="1"/>
</dbReference>
<keyword evidence="2" id="KW-0808">Transferase</keyword>
<organism evidence="2 3">
    <name type="scientific">Kitasatospora xanthocidica</name>
    <dbReference type="NCBI Taxonomy" id="83382"/>
    <lineage>
        <taxon>Bacteria</taxon>
        <taxon>Bacillati</taxon>
        <taxon>Actinomycetota</taxon>
        <taxon>Actinomycetes</taxon>
        <taxon>Kitasatosporales</taxon>
        <taxon>Streptomycetaceae</taxon>
        <taxon>Kitasatospora</taxon>
    </lineage>
</organism>
<reference evidence="2 3" key="1">
    <citation type="submission" date="2018-08" db="EMBL/GenBank/DDBJ databases">
        <title>Diversity &amp; Physiological Properties of Lignin-Decomposing Actinobacteria from Soil.</title>
        <authorList>
            <person name="Roh S.G."/>
            <person name="Kim S.B."/>
        </authorList>
    </citation>
    <scope>NUCLEOTIDE SEQUENCE [LARGE SCALE GENOMIC DNA]</scope>
    <source>
        <strain evidence="2 3">MMS17-GH009</strain>
    </source>
</reference>
<dbReference type="RefSeq" id="WP_117492927.1">
    <property type="nucleotide sequence ID" value="NZ_QVIG01000003.1"/>
</dbReference>
<dbReference type="GO" id="GO:0008168">
    <property type="term" value="F:methyltransferase activity"/>
    <property type="evidence" value="ECO:0007669"/>
    <property type="project" value="UniProtKB-KW"/>
</dbReference>
<dbReference type="AlphaFoldDB" id="A0A372ZIB4"/>
<gene>
    <name evidence="2" type="ORF">DR950_40305</name>
</gene>
<sequence length="245" mass="26229">MSVTSRYLDAWEGFWRDAPEEPGGVIWDAEPARSAERHLTLLRPHLADPALPIVDLGCGNGTQTRFLAERFPLALGVDLSAAALDLARRCDPAGRAEFTRLDATDPEAVRALHQRLGDANVYVRGVIHQSEPADRPRVVEAIRILLGDRGRAFVFELAEAAKDVLGELVHAPDGPPPKLRPVFSHGLAPAEVADAVFPELFRTAGLDVLATGELPLATTESAADGTRIELPAHWLVAGPGGSAPN</sequence>
<name>A0A372ZIB4_9ACTN</name>
<evidence type="ECO:0000313" key="2">
    <source>
        <dbReference type="EMBL" id="RGD55589.1"/>
    </source>
</evidence>
<evidence type="ECO:0000313" key="3">
    <source>
        <dbReference type="Proteomes" id="UP000263377"/>
    </source>
</evidence>